<evidence type="ECO:0000313" key="1">
    <source>
        <dbReference type="Proteomes" id="UP000095282"/>
    </source>
</evidence>
<protein>
    <submittedName>
        <fullName evidence="2">Remorin_N domain-containing protein</fullName>
    </submittedName>
</protein>
<dbReference type="WBParaSite" id="Csp11.Scaffold630.g17872.t1">
    <property type="protein sequence ID" value="Csp11.Scaffold630.g17872.t1"/>
    <property type="gene ID" value="Csp11.Scaffold630.g17872"/>
</dbReference>
<dbReference type="AlphaFoldDB" id="A0A1I7UNX6"/>
<evidence type="ECO:0000313" key="2">
    <source>
        <dbReference type="WBParaSite" id="Csp11.Scaffold630.g17872.t1"/>
    </source>
</evidence>
<keyword evidence="1" id="KW-1185">Reference proteome</keyword>
<organism evidence="1 2">
    <name type="scientific">Caenorhabditis tropicalis</name>
    <dbReference type="NCBI Taxonomy" id="1561998"/>
    <lineage>
        <taxon>Eukaryota</taxon>
        <taxon>Metazoa</taxon>
        <taxon>Ecdysozoa</taxon>
        <taxon>Nematoda</taxon>
        <taxon>Chromadorea</taxon>
        <taxon>Rhabditida</taxon>
        <taxon>Rhabditina</taxon>
        <taxon>Rhabditomorpha</taxon>
        <taxon>Rhabditoidea</taxon>
        <taxon>Rhabditidae</taxon>
        <taxon>Peloderinae</taxon>
        <taxon>Caenorhabditis</taxon>
    </lineage>
</organism>
<reference evidence="2" key="1">
    <citation type="submission" date="2016-11" db="UniProtKB">
        <authorList>
            <consortium name="WormBaseParasite"/>
        </authorList>
    </citation>
    <scope>IDENTIFICATION</scope>
</reference>
<dbReference type="Proteomes" id="UP000095282">
    <property type="component" value="Unplaced"/>
</dbReference>
<proteinExistence type="predicted"/>
<sequence>MLKKISEFISRLFSGEEEIREEVWIPMKEKIMDREEEKDQSIEKTEKTVIVVQKAVHVQAPFFIPTAPIQIPKIKETLPLTEIDELKISRQEYYEGLPKVKEMKKANRSVADWTELNHSAESLRNSFR</sequence>
<accession>A0A1I7UNX6</accession>
<name>A0A1I7UNX6_9PELO</name>